<comment type="caution">
    <text evidence="2">The sequence shown here is derived from an EMBL/GenBank/DDBJ whole genome shotgun (WGS) entry which is preliminary data.</text>
</comment>
<feature type="domain" description="WYL" evidence="1">
    <location>
        <begin position="32"/>
        <end position="93"/>
    </location>
</feature>
<dbReference type="PANTHER" id="PTHR34580">
    <property type="match status" value="1"/>
</dbReference>
<dbReference type="PROSITE" id="PS52050">
    <property type="entry name" value="WYL"/>
    <property type="match status" value="1"/>
</dbReference>
<accession>A0ABN2INA2</accession>
<dbReference type="InterPro" id="IPR051534">
    <property type="entry name" value="CBASS_pafABC_assoc_protein"/>
</dbReference>
<dbReference type="RefSeq" id="WP_182658276.1">
    <property type="nucleotide sequence ID" value="NZ_BAAAQG010000007.1"/>
</dbReference>
<name>A0ABN2INA2_9ACTN</name>
<gene>
    <name evidence="2" type="ORF">GCM10009831_17540</name>
</gene>
<sequence>MPSRLRHRIDGIRFDNSAHPTGVDSTGVTPAVVEAVSEAVRRRMTLRFGYRDPDSPSRRTQPHGVVARNGRWYLVAWDLDRDDWRTFRVDRMTPRLPTGPAFEARGIPTGTATGFLASRSKGSAHDDAWPCVGEVVIDLPVIDVARWVHDGEVEALSAHSTRVTLGSWSWAGVIAAVVRFDAGFRVLGPDGLLRAARELETRLAAARTPRDGVPTG</sequence>
<proteinExistence type="predicted"/>
<evidence type="ECO:0000259" key="1">
    <source>
        <dbReference type="Pfam" id="PF13280"/>
    </source>
</evidence>
<dbReference type="EMBL" id="BAAAQG010000007">
    <property type="protein sequence ID" value="GAA1708348.1"/>
    <property type="molecule type" value="Genomic_DNA"/>
</dbReference>
<dbReference type="Pfam" id="PF13280">
    <property type="entry name" value="WYL"/>
    <property type="match status" value="1"/>
</dbReference>
<dbReference type="Proteomes" id="UP001500383">
    <property type="component" value="Unassembled WGS sequence"/>
</dbReference>
<dbReference type="PANTHER" id="PTHR34580:SF3">
    <property type="entry name" value="PROTEIN PAFB"/>
    <property type="match status" value="1"/>
</dbReference>
<evidence type="ECO:0000313" key="3">
    <source>
        <dbReference type="Proteomes" id="UP001500383"/>
    </source>
</evidence>
<reference evidence="2 3" key="1">
    <citation type="journal article" date="2019" name="Int. J. Syst. Evol. Microbiol.">
        <title>The Global Catalogue of Microorganisms (GCM) 10K type strain sequencing project: providing services to taxonomists for standard genome sequencing and annotation.</title>
        <authorList>
            <consortium name="The Broad Institute Genomics Platform"/>
            <consortium name="The Broad Institute Genome Sequencing Center for Infectious Disease"/>
            <person name="Wu L."/>
            <person name="Ma J."/>
        </authorList>
    </citation>
    <scope>NUCLEOTIDE SEQUENCE [LARGE SCALE GENOMIC DNA]</scope>
    <source>
        <strain evidence="2 3">JCM 16002</strain>
    </source>
</reference>
<evidence type="ECO:0000313" key="2">
    <source>
        <dbReference type="EMBL" id="GAA1708348.1"/>
    </source>
</evidence>
<organism evidence="2 3">
    <name type="scientific">Dietzia cercidiphylli</name>
    <dbReference type="NCBI Taxonomy" id="498199"/>
    <lineage>
        <taxon>Bacteria</taxon>
        <taxon>Bacillati</taxon>
        <taxon>Actinomycetota</taxon>
        <taxon>Actinomycetes</taxon>
        <taxon>Mycobacteriales</taxon>
        <taxon>Dietziaceae</taxon>
        <taxon>Dietzia</taxon>
    </lineage>
</organism>
<keyword evidence="3" id="KW-1185">Reference proteome</keyword>
<protein>
    <recommendedName>
        <fullName evidence="1">WYL domain-containing protein</fullName>
    </recommendedName>
</protein>
<dbReference type="InterPro" id="IPR026881">
    <property type="entry name" value="WYL_dom"/>
</dbReference>